<feature type="compositionally biased region" description="Basic and acidic residues" evidence="1">
    <location>
        <begin position="72"/>
        <end position="88"/>
    </location>
</feature>
<protein>
    <recommendedName>
        <fullName evidence="4">DUF2188 domain-containing protein</fullName>
    </recommendedName>
</protein>
<sequence>MTIGLPPAGARTCPATAASASPAPRPVHPAYHHPLWLVTVPTTHPDGRTGTQSFAVRALTVQEAMAAAGRRAHADSARTRRRGARLDLRNASAVLHR</sequence>
<reference evidence="2 3" key="1">
    <citation type="journal article" date="2019" name="Int. J. Syst. Evol. Microbiol.">
        <title>The Global Catalogue of Microorganisms (GCM) 10K type strain sequencing project: providing services to taxonomists for standard genome sequencing and annotation.</title>
        <authorList>
            <consortium name="The Broad Institute Genomics Platform"/>
            <consortium name="The Broad Institute Genome Sequencing Center for Infectious Disease"/>
            <person name="Wu L."/>
            <person name="Ma J."/>
        </authorList>
    </citation>
    <scope>NUCLEOTIDE SEQUENCE [LARGE SCALE GENOMIC DNA]</scope>
    <source>
        <strain evidence="2 3">JCM 13002</strain>
    </source>
</reference>
<evidence type="ECO:0000256" key="1">
    <source>
        <dbReference type="SAM" id="MobiDB-lite"/>
    </source>
</evidence>
<evidence type="ECO:0000313" key="3">
    <source>
        <dbReference type="Proteomes" id="UP001499987"/>
    </source>
</evidence>
<feature type="region of interest" description="Disordered" evidence="1">
    <location>
        <begin position="70"/>
        <end position="97"/>
    </location>
</feature>
<dbReference type="RefSeq" id="WP_344622834.1">
    <property type="nucleotide sequence ID" value="NZ_BAAALD010000010.1"/>
</dbReference>
<organism evidence="2 3">
    <name type="scientific">Kitasatospora arboriphila</name>
    <dbReference type="NCBI Taxonomy" id="258052"/>
    <lineage>
        <taxon>Bacteria</taxon>
        <taxon>Bacillati</taxon>
        <taxon>Actinomycetota</taxon>
        <taxon>Actinomycetes</taxon>
        <taxon>Kitasatosporales</taxon>
        <taxon>Streptomycetaceae</taxon>
        <taxon>Kitasatospora</taxon>
    </lineage>
</organism>
<keyword evidence="3" id="KW-1185">Reference proteome</keyword>
<evidence type="ECO:0008006" key="4">
    <source>
        <dbReference type="Google" id="ProtNLM"/>
    </source>
</evidence>
<dbReference type="Proteomes" id="UP001499987">
    <property type="component" value="Unassembled WGS sequence"/>
</dbReference>
<name>A0ABN1TD80_9ACTN</name>
<proteinExistence type="predicted"/>
<gene>
    <name evidence="2" type="ORF">GCM10009663_16540</name>
</gene>
<dbReference type="EMBL" id="BAAALD010000010">
    <property type="protein sequence ID" value="GAA1075936.1"/>
    <property type="molecule type" value="Genomic_DNA"/>
</dbReference>
<comment type="caution">
    <text evidence="2">The sequence shown here is derived from an EMBL/GenBank/DDBJ whole genome shotgun (WGS) entry which is preliminary data.</text>
</comment>
<feature type="region of interest" description="Disordered" evidence="1">
    <location>
        <begin position="1"/>
        <end position="26"/>
    </location>
</feature>
<evidence type="ECO:0000313" key="2">
    <source>
        <dbReference type="EMBL" id="GAA1075936.1"/>
    </source>
</evidence>
<accession>A0ABN1TD80</accession>
<feature type="compositionally biased region" description="Low complexity" evidence="1">
    <location>
        <begin position="1"/>
        <end position="22"/>
    </location>
</feature>